<keyword evidence="3" id="KW-1185">Reference proteome</keyword>
<evidence type="ECO:0000313" key="2">
    <source>
        <dbReference type="EMBL" id="SFR89989.1"/>
    </source>
</evidence>
<dbReference type="STRING" id="767519.SAMN05216559_0723"/>
<evidence type="ECO:0000256" key="1">
    <source>
        <dbReference type="SAM" id="Phobius"/>
    </source>
</evidence>
<keyword evidence="1" id="KW-1133">Transmembrane helix</keyword>
<keyword evidence="1" id="KW-0472">Membrane</keyword>
<feature type="transmembrane region" description="Helical" evidence="1">
    <location>
        <begin position="68"/>
        <end position="90"/>
    </location>
</feature>
<dbReference type="EMBL" id="FOZK01000001">
    <property type="protein sequence ID" value="SFR89989.1"/>
    <property type="molecule type" value="Genomic_DNA"/>
</dbReference>
<reference evidence="2 3" key="1">
    <citation type="submission" date="2016-10" db="EMBL/GenBank/DDBJ databases">
        <authorList>
            <person name="de Groot N.N."/>
        </authorList>
    </citation>
    <scope>NUCLEOTIDE SEQUENCE [LARGE SCALE GENOMIC DNA]</scope>
    <source>
        <strain evidence="2 3">CGMCC 1.10457</strain>
    </source>
</reference>
<evidence type="ECO:0000313" key="3">
    <source>
        <dbReference type="Proteomes" id="UP000199062"/>
    </source>
</evidence>
<organism evidence="2 3">
    <name type="scientific">Halomicrobium zhouii</name>
    <dbReference type="NCBI Taxonomy" id="767519"/>
    <lineage>
        <taxon>Archaea</taxon>
        <taxon>Methanobacteriati</taxon>
        <taxon>Methanobacteriota</taxon>
        <taxon>Stenosarchaea group</taxon>
        <taxon>Halobacteria</taxon>
        <taxon>Halobacteriales</taxon>
        <taxon>Haloarculaceae</taxon>
        <taxon>Halomicrobium</taxon>
    </lineage>
</organism>
<dbReference type="RefSeq" id="WP_089813955.1">
    <property type="nucleotide sequence ID" value="NZ_FOZK01000001.1"/>
</dbReference>
<accession>A0A1I6KFI3</accession>
<keyword evidence="1" id="KW-0812">Transmembrane</keyword>
<sequence length="131" mass="13986">MPDPLRGALRERTTVGSVLGWATIAAIFWLMFDGALVQVALLVALLFSIDSIDVLGDVYGFSSAIKPLVVGIVGLSGIGAILFLESVAMFDEPGGIWQFLFLAALTVAGCWILYDGVRRLRREGVWADAAG</sequence>
<protein>
    <submittedName>
        <fullName evidence="2">Uncharacterized protein</fullName>
    </submittedName>
</protein>
<feature type="transmembrane region" description="Helical" evidence="1">
    <location>
        <begin position="96"/>
        <end position="114"/>
    </location>
</feature>
<name>A0A1I6KFI3_9EURY</name>
<dbReference type="Proteomes" id="UP000199062">
    <property type="component" value="Unassembled WGS sequence"/>
</dbReference>
<dbReference type="AlphaFoldDB" id="A0A1I6KFI3"/>
<gene>
    <name evidence="2" type="ORF">SAMN05216559_0723</name>
</gene>
<feature type="transmembrane region" description="Helical" evidence="1">
    <location>
        <begin position="20"/>
        <end position="47"/>
    </location>
</feature>
<proteinExistence type="predicted"/>